<organism evidence="2 3">
    <name type="scientific">Agrobacterium phage Atu_ph07</name>
    <dbReference type="NCBI Taxonomy" id="2024264"/>
    <lineage>
        <taxon>Viruses</taxon>
        <taxon>Duplodnaviria</taxon>
        <taxon>Heunggongvirae</taxon>
        <taxon>Uroviricota</taxon>
        <taxon>Caudoviricetes</taxon>
        <taxon>Polybotosvirus</taxon>
        <taxon>Polybotosvirus Atuph07</taxon>
    </lineage>
</organism>
<dbReference type="RefSeq" id="YP_009612287.1">
    <property type="nucleotide sequence ID" value="NC_042013.1"/>
</dbReference>
<proteinExistence type="predicted"/>
<evidence type="ECO:0000259" key="1">
    <source>
        <dbReference type="Pfam" id="PF01844"/>
    </source>
</evidence>
<dbReference type="Proteomes" id="UP000223025">
    <property type="component" value="Segment"/>
</dbReference>
<evidence type="ECO:0000313" key="3">
    <source>
        <dbReference type="Proteomes" id="UP000223025"/>
    </source>
</evidence>
<feature type="domain" description="HNH" evidence="1">
    <location>
        <begin position="68"/>
        <end position="104"/>
    </location>
</feature>
<dbReference type="GeneID" id="40088625"/>
<dbReference type="OrthoDB" id="19260at10239"/>
<reference evidence="2 3" key="1">
    <citation type="submission" date="2017-06" db="EMBL/GenBank/DDBJ databases">
        <authorList>
            <person name="Kim H.J."/>
            <person name="Triplett B.A."/>
        </authorList>
    </citation>
    <scope>NUCLEOTIDE SEQUENCE [LARGE SCALE GENOMIC DNA]</scope>
</reference>
<evidence type="ECO:0000313" key="2">
    <source>
        <dbReference type="EMBL" id="AUZ95381.1"/>
    </source>
</evidence>
<protein>
    <recommendedName>
        <fullName evidence="1">HNH domain-containing protein</fullName>
    </recommendedName>
</protein>
<dbReference type="EMBL" id="MF403008">
    <property type="protein sequence ID" value="AUZ95381.1"/>
    <property type="molecule type" value="Genomic_DNA"/>
</dbReference>
<sequence>MVTKFSGKISGHLFEKYNGDTVRIESWYSRFTKVRRAKLLFLSGCQGHRCAICSVKTWHPSFGERGPHKRRATLEHVIAQANGGGEHLSNLLMTCLDCNSRRGDGDIFLYESVLRFLPREKTRSPEQIAKKQNRNDLFILNTAYMCATNKNISVMIDYFIDRLRTV</sequence>
<dbReference type="Pfam" id="PF01844">
    <property type="entry name" value="HNH"/>
    <property type="match status" value="1"/>
</dbReference>
<dbReference type="KEGG" id="vg:40088625"/>
<keyword evidence="3" id="KW-1185">Reference proteome</keyword>
<dbReference type="InterPro" id="IPR002711">
    <property type="entry name" value="HNH"/>
</dbReference>
<dbReference type="Gene3D" id="1.10.30.50">
    <property type="match status" value="1"/>
</dbReference>
<name>A0A2L0V0T5_9CAUD</name>
<accession>A0A2L0V0T5</accession>